<feature type="compositionally biased region" description="Low complexity" evidence="3">
    <location>
        <begin position="313"/>
        <end position="324"/>
    </location>
</feature>
<comment type="caution">
    <text evidence="5">The sequence shown here is derived from an EMBL/GenBank/DDBJ whole genome shotgun (WGS) entry which is preliminary data.</text>
</comment>
<keyword evidence="1" id="KW-0677">Repeat</keyword>
<feature type="region of interest" description="Disordered" evidence="3">
    <location>
        <begin position="302"/>
        <end position="337"/>
    </location>
</feature>
<dbReference type="GO" id="GO:0005634">
    <property type="term" value="C:nucleus"/>
    <property type="evidence" value="ECO:0007669"/>
    <property type="project" value="TreeGrafter"/>
</dbReference>
<keyword evidence="2" id="KW-0129">CBS domain</keyword>
<gene>
    <name evidence="5" type="ORF">Ddye_019287</name>
</gene>
<dbReference type="AlphaFoldDB" id="A0AAD9TXT6"/>
<dbReference type="PANTHER" id="PTHR13780">
    <property type="entry name" value="AMP-ACTIVATED PROTEIN KINASE, GAMMA REGULATORY SUBUNIT"/>
    <property type="match status" value="1"/>
</dbReference>
<dbReference type="SUPFAM" id="SSF54631">
    <property type="entry name" value="CBS-domain pair"/>
    <property type="match status" value="1"/>
</dbReference>
<dbReference type="InterPro" id="IPR046342">
    <property type="entry name" value="CBS_dom_sf"/>
</dbReference>
<protein>
    <recommendedName>
        <fullName evidence="4">CBS domain-containing protein</fullName>
    </recommendedName>
</protein>
<accession>A0AAD9TXT6</accession>
<dbReference type="GO" id="GO:0005737">
    <property type="term" value="C:cytoplasm"/>
    <property type="evidence" value="ECO:0007669"/>
    <property type="project" value="TreeGrafter"/>
</dbReference>
<dbReference type="Proteomes" id="UP001280121">
    <property type="component" value="Unassembled WGS sequence"/>
</dbReference>
<name>A0AAD9TXT6_9ROSI</name>
<keyword evidence="6" id="KW-1185">Reference proteome</keyword>
<dbReference type="InterPro" id="IPR050511">
    <property type="entry name" value="AMPK_gamma/SDS23_families"/>
</dbReference>
<reference evidence="5" key="1">
    <citation type="journal article" date="2023" name="Plant J.">
        <title>Genome sequences and population genomics provide insights into the demographic history, inbreeding, and mutation load of two 'living fossil' tree species of Dipteronia.</title>
        <authorList>
            <person name="Feng Y."/>
            <person name="Comes H.P."/>
            <person name="Chen J."/>
            <person name="Zhu S."/>
            <person name="Lu R."/>
            <person name="Zhang X."/>
            <person name="Li P."/>
            <person name="Qiu J."/>
            <person name="Olsen K.M."/>
            <person name="Qiu Y."/>
        </authorList>
    </citation>
    <scope>NUCLEOTIDE SEQUENCE</scope>
    <source>
        <strain evidence="5">KIB01</strain>
    </source>
</reference>
<evidence type="ECO:0000256" key="3">
    <source>
        <dbReference type="SAM" id="MobiDB-lite"/>
    </source>
</evidence>
<proteinExistence type="predicted"/>
<dbReference type="PANTHER" id="PTHR13780:SF39">
    <property type="entry name" value="CBS DOMAIN-CONTAINING PROTEIN CBSX5-LIKE"/>
    <property type="match status" value="1"/>
</dbReference>
<evidence type="ECO:0000256" key="2">
    <source>
        <dbReference type="ARBA" id="ARBA00023122"/>
    </source>
</evidence>
<feature type="domain" description="CBS" evidence="4">
    <location>
        <begin position="373"/>
        <end position="398"/>
    </location>
</feature>
<organism evidence="5 6">
    <name type="scientific">Dipteronia dyeriana</name>
    <dbReference type="NCBI Taxonomy" id="168575"/>
    <lineage>
        <taxon>Eukaryota</taxon>
        <taxon>Viridiplantae</taxon>
        <taxon>Streptophyta</taxon>
        <taxon>Embryophyta</taxon>
        <taxon>Tracheophyta</taxon>
        <taxon>Spermatophyta</taxon>
        <taxon>Magnoliopsida</taxon>
        <taxon>eudicotyledons</taxon>
        <taxon>Gunneridae</taxon>
        <taxon>Pentapetalae</taxon>
        <taxon>rosids</taxon>
        <taxon>malvids</taxon>
        <taxon>Sapindales</taxon>
        <taxon>Sapindaceae</taxon>
        <taxon>Hippocastanoideae</taxon>
        <taxon>Acereae</taxon>
        <taxon>Dipteronia</taxon>
    </lineage>
</organism>
<evidence type="ECO:0000313" key="6">
    <source>
        <dbReference type="Proteomes" id="UP001280121"/>
    </source>
</evidence>
<evidence type="ECO:0000259" key="4">
    <source>
        <dbReference type="Pfam" id="PF00571"/>
    </source>
</evidence>
<evidence type="ECO:0000256" key="1">
    <source>
        <dbReference type="ARBA" id="ARBA00022737"/>
    </source>
</evidence>
<dbReference type="Pfam" id="PF00571">
    <property type="entry name" value="CBS"/>
    <property type="match status" value="1"/>
</dbReference>
<dbReference type="InterPro" id="IPR000644">
    <property type="entry name" value="CBS_dom"/>
</dbReference>
<dbReference type="EMBL" id="JANJYI010000006">
    <property type="protein sequence ID" value="KAK2644092.1"/>
    <property type="molecule type" value="Genomic_DNA"/>
</dbReference>
<evidence type="ECO:0000313" key="5">
    <source>
        <dbReference type="EMBL" id="KAK2644092.1"/>
    </source>
</evidence>
<sequence>MAVRLLGHEVSELCIGKPALRSLSVSDATVADALSALKRSDERYVSVWSCQHSWRKAKAAAALAAAAAATNGVEINVQDSCKCVGKVCMVDIICFLSKEENLSNPGIALQSPVSVLISKGSGFVKHLEPNASLSDAIDLILEGAQNLVIPLRTRKTFVHKPSSSSTIHNNREYCWLTQEDILRYLFNHIGLIGPAPNHPIESLNMIDKDNFFTVKYDDPAASALPGVMAKSLAKQTSVAVVDGEGKVMGEISPSTLNSCDESVAPAIATLSIGDLMAYIDYGGPPEELLRLVRKRLEERNMEASPELMDDESGFSSSSSANGSSSDEESSVGSGRSGRFGRYSTRVVRWSEGTVCRPWSSLVAVMIQALSCRVSYVWVVDEDGSLTGIVTSTGVLRVFRERLSYMVKAETDHNSNL</sequence>